<comment type="subcellular location">
    <subcellularLocation>
        <location evidence="1">Cell envelope</location>
    </subcellularLocation>
</comment>
<reference evidence="7" key="1">
    <citation type="journal article" date="2014" name="Int. J. Syst. Evol. Microbiol.">
        <title>Complete genome sequence of Corynebacterium casei LMG S-19264T (=DSM 44701T), isolated from a smear-ripened cheese.</title>
        <authorList>
            <consortium name="US DOE Joint Genome Institute (JGI-PGF)"/>
            <person name="Walter F."/>
            <person name="Albersmeier A."/>
            <person name="Kalinowski J."/>
            <person name="Ruckert C."/>
        </authorList>
    </citation>
    <scope>NUCLEOTIDE SEQUENCE</scope>
    <source>
        <strain evidence="7">JCM 4637</strain>
    </source>
</reference>
<evidence type="ECO:0000259" key="6">
    <source>
        <dbReference type="Pfam" id="PF00496"/>
    </source>
</evidence>
<dbReference type="InterPro" id="IPR039424">
    <property type="entry name" value="SBP_5"/>
</dbReference>
<dbReference type="EMBL" id="BMVC01000015">
    <property type="protein sequence ID" value="GHD09134.1"/>
    <property type="molecule type" value="Genomic_DNA"/>
</dbReference>
<evidence type="ECO:0000313" key="8">
    <source>
        <dbReference type="Proteomes" id="UP000638353"/>
    </source>
</evidence>
<feature type="chain" id="PRO_5039504853" evidence="5">
    <location>
        <begin position="24"/>
        <end position="531"/>
    </location>
</feature>
<sequence>MHVFDRARRLRAAAALTSISLLAGCGVLTDEGSDTEHRLSVGTTSKPSTLDPAGAWDGSWELYRNVFQTLLSYPTGTVSPSPDAAQTCGFADTAHRVYACTLKEGLTFSDGTALDADAVRHSIERIVKINADGGPSGLLSSLDKVETQGKQKVVFRLNKPDATFPFVLATPGMSLVSPAAYPSTKLREDDSLVGSGPYTLKAYRAEGADSGADLERNESYKGFADRKNDAVTIRYFDDSAKMVKALKDKQIDATFRGLTAEQVVGLQDQADGPIHVTESPGSEIHYLVFNPKDKYAAKPAVRRAIAQLVDRPTLVEKVYKGTAEPLYSMVPTGIAGHTTDFFDEYGRADAAQAKRILRTAGITERVPLAFWFPTDRYGSATALEFAELKRQLEASGLFEVTVKGLPWKEFQKGVQKGSFPVFGRGWAPDYPDPDSFVSPFVGKRNAISTPYVVPEITGELLPKSRREIKRENATDYFVRAQEVLMHDARLLPLWQGKMYVAALEDVGGTELTLDPQTVMQVWELYRKTSWD</sequence>
<feature type="signal peptide" evidence="5">
    <location>
        <begin position="1"/>
        <end position="23"/>
    </location>
</feature>
<reference evidence="7" key="2">
    <citation type="submission" date="2020-09" db="EMBL/GenBank/DDBJ databases">
        <authorList>
            <person name="Sun Q."/>
            <person name="Ohkuma M."/>
        </authorList>
    </citation>
    <scope>NUCLEOTIDE SEQUENCE</scope>
    <source>
        <strain evidence="7">JCM 4637</strain>
    </source>
</reference>
<evidence type="ECO:0000256" key="5">
    <source>
        <dbReference type="SAM" id="SignalP"/>
    </source>
</evidence>
<dbReference type="SUPFAM" id="SSF53850">
    <property type="entry name" value="Periplasmic binding protein-like II"/>
    <property type="match status" value="1"/>
</dbReference>
<dbReference type="GO" id="GO:0042597">
    <property type="term" value="C:periplasmic space"/>
    <property type="evidence" value="ECO:0007669"/>
    <property type="project" value="UniProtKB-ARBA"/>
</dbReference>
<gene>
    <name evidence="7" type="ORF">GCM10010334_63160</name>
</gene>
<keyword evidence="4 5" id="KW-0732">Signal</keyword>
<dbReference type="PROSITE" id="PS51257">
    <property type="entry name" value="PROKAR_LIPOPROTEIN"/>
    <property type="match status" value="1"/>
</dbReference>
<dbReference type="AlphaFoldDB" id="A0A918X3P0"/>
<keyword evidence="3" id="KW-0813">Transport</keyword>
<evidence type="ECO:0000256" key="2">
    <source>
        <dbReference type="ARBA" id="ARBA00005695"/>
    </source>
</evidence>
<dbReference type="PIRSF" id="PIRSF002741">
    <property type="entry name" value="MppA"/>
    <property type="match status" value="1"/>
</dbReference>
<dbReference type="Gene3D" id="3.10.105.10">
    <property type="entry name" value="Dipeptide-binding Protein, Domain 3"/>
    <property type="match status" value="1"/>
</dbReference>
<dbReference type="PANTHER" id="PTHR30290">
    <property type="entry name" value="PERIPLASMIC BINDING COMPONENT OF ABC TRANSPORTER"/>
    <property type="match status" value="1"/>
</dbReference>
<dbReference type="Pfam" id="PF00496">
    <property type="entry name" value="SBP_bac_5"/>
    <property type="match status" value="1"/>
</dbReference>
<comment type="similarity">
    <text evidence="2">Belongs to the bacterial solute-binding protein 5 family.</text>
</comment>
<feature type="domain" description="Solute-binding protein family 5" evidence="6">
    <location>
        <begin position="81"/>
        <end position="445"/>
    </location>
</feature>
<dbReference type="FunFam" id="3.10.105.10:FF:000012">
    <property type="entry name" value="Peptide/nickel transport system substrate-binding protein"/>
    <property type="match status" value="1"/>
</dbReference>
<keyword evidence="7" id="KW-0449">Lipoprotein</keyword>
<evidence type="ECO:0000256" key="1">
    <source>
        <dbReference type="ARBA" id="ARBA00004196"/>
    </source>
</evidence>
<dbReference type="GO" id="GO:0043190">
    <property type="term" value="C:ATP-binding cassette (ABC) transporter complex"/>
    <property type="evidence" value="ECO:0007669"/>
    <property type="project" value="InterPro"/>
</dbReference>
<dbReference type="Proteomes" id="UP000638353">
    <property type="component" value="Unassembled WGS sequence"/>
</dbReference>
<dbReference type="PANTHER" id="PTHR30290:SF10">
    <property type="entry name" value="PERIPLASMIC OLIGOPEPTIDE-BINDING PROTEIN-RELATED"/>
    <property type="match status" value="1"/>
</dbReference>
<protein>
    <submittedName>
        <fullName evidence="7">Solute-binding transport lipoprotein</fullName>
    </submittedName>
</protein>
<evidence type="ECO:0000256" key="4">
    <source>
        <dbReference type="ARBA" id="ARBA00022729"/>
    </source>
</evidence>
<dbReference type="GO" id="GO:1904680">
    <property type="term" value="F:peptide transmembrane transporter activity"/>
    <property type="evidence" value="ECO:0007669"/>
    <property type="project" value="TreeGrafter"/>
</dbReference>
<dbReference type="InterPro" id="IPR000914">
    <property type="entry name" value="SBP_5_dom"/>
</dbReference>
<dbReference type="GO" id="GO:0030313">
    <property type="term" value="C:cell envelope"/>
    <property type="evidence" value="ECO:0007669"/>
    <property type="project" value="UniProtKB-SubCell"/>
</dbReference>
<name>A0A918X3P0_9ACTN</name>
<dbReference type="InterPro" id="IPR030678">
    <property type="entry name" value="Peptide/Ni-bd"/>
</dbReference>
<evidence type="ECO:0000313" key="7">
    <source>
        <dbReference type="EMBL" id="GHD09134.1"/>
    </source>
</evidence>
<dbReference type="Gene3D" id="3.40.190.10">
    <property type="entry name" value="Periplasmic binding protein-like II"/>
    <property type="match status" value="1"/>
</dbReference>
<evidence type="ECO:0000256" key="3">
    <source>
        <dbReference type="ARBA" id="ARBA00022448"/>
    </source>
</evidence>
<comment type="caution">
    <text evidence="7">The sequence shown here is derived from an EMBL/GenBank/DDBJ whole genome shotgun (WGS) entry which is preliminary data.</text>
</comment>
<organism evidence="7 8">
    <name type="scientific">Streptomyces finlayi</name>
    <dbReference type="NCBI Taxonomy" id="67296"/>
    <lineage>
        <taxon>Bacteria</taxon>
        <taxon>Bacillati</taxon>
        <taxon>Actinomycetota</taxon>
        <taxon>Actinomycetes</taxon>
        <taxon>Kitasatosporales</taxon>
        <taxon>Streptomycetaceae</taxon>
        <taxon>Streptomyces</taxon>
    </lineage>
</organism>
<dbReference type="GO" id="GO:0015833">
    <property type="term" value="P:peptide transport"/>
    <property type="evidence" value="ECO:0007669"/>
    <property type="project" value="TreeGrafter"/>
</dbReference>
<proteinExistence type="inferred from homology"/>
<accession>A0A918X3P0</accession>